<keyword evidence="8" id="KW-1185">Reference proteome</keyword>
<gene>
    <name evidence="7" type="primary">POLR2E</name>
    <name evidence="7" type="ORF">IE077_003537</name>
</gene>
<dbReference type="InterPro" id="IPR036710">
    <property type="entry name" value="RNA_pol_Rpb5_N_sf"/>
</dbReference>
<evidence type="ECO:0000256" key="3">
    <source>
        <dbReference type="ARBA" id="ARBA00023242"/>
    </source>
</evidence>
<dbReference type="SUPFAM" id="SSF53036">
    <property type="entry name" value="Eukaryotic RPB5 N-terminal domain"/>
    <property type="match status" value="1"/>
</dbReference>
<comment type="caution">
    <text evidence="7">The sequence shown here is derived from an EMBL/GenBank/DDBJ whole genome shotgun (WGS) entry which is preliminary data.</text>
</comment>
<sequence>MDDAVRRFFRVRQTCFEMLQDRGYVVPLREKNEKFSDFQQRFLQFVERPRSNMLLDISHKSDPIDKIIVYFADETKKTGVKPISELSEVMESRKVQRAILVTQNVLTSFARDAINAAAPRLIIEYFLESELLVNITHHELVPKHVPLLNEEKKNLLMRYKVKRFKTVDTLSLVNKKFSRI</sequence>
<dbReference type="Proteomes" id="UP000823046">
    <property type="component" value="Unassembled WGS sequence"/>
</dbReference>
<dbReference type="Gene3D" id="3.40.1340.10">
    <property type="entry name" value="RNA polymerase, Rpb5, N-terminal domain"/>
    <property type="match status" value="1"/>
</dbReference>
<evidence type="ECO:0000259" key="6">
    <source>
        <dbReference type="Pfam" id="PF03871"/>
    </source>
</evidence>
<dbReference type="PANTHER" id="PTHR10535:SF0">
    <property type="entry name" value="DNA-DIRECTED RNA POLYMERASES I, II, AND III SUBUNIT RPABC1"/>
    <property type="match status" value="1"/>
</dbReference>
<dbReference type="Gene3D" id="3.90.940.20">
    <property type="entry name" value="RPB5-like RNA polymerase subunit"/>
    <property type="match status" value="1"/>
</dbReference>
<comment type="subcellular location">
    <subcellularLocation>
        <location evidence="1">Nucleus</location>
    </subcellularLocation>
</comment>
<dbReference type="SUPFAM" id="SSF55287">
    <property type="entry name" value="RPB5-like RNA polymerase subunit"/>
    <property type="match status" value="1"/>
</dbReference>
<protein>
    <submittedName>
        <fullName evidence="7">Dna-directed Rna polymerase II RPB5</fullName>
    </submittedName>
</protein>
<keyword evidence="3" id="KW-0539">Nucleus</keyword>
<evidence type="ECO:0000313" key="8">
    <source>
        <dbReference type="Proteomes" id="UP000823046"/>
    </source>
</evidence>
<dbReference type="InterPro" id="IPR000783">
    <property type="entry name" value="RNA_pol_subH/Rpb5_C"/>
</dbReference>
<feature type="domain" description="RNA polymerase subunit H/Rpb5 C-terminal" evidence="5">
    <location>
        <begin position="133"/>
        <end position="163"/>
    </location>
</feature>
<dbReference type="Pfam" id="PF01191">
    <property type="entry name" value="RNA_pol_Rpb5_C"/>
    <property type="match status" value="1"/>
</dbReference>
<evidence type="ECO:0000256" key="1">
    <source>
        <dbReference type="ARBA" id="ARBA00004123"/>
    </source>
</evidence>
<name>A0ABQ7JEX5_9APIC</name>
<dbReference type="EMBL" id="JADAQX010000044">
    <property type="protein sequence ID" value="KAF8822528.1"/>
    <property type="molecule type" value="Genomic_DNA"/>
</dbReference>
<dbReference type="GO" id="GO:0000428">
    <property type="term" value="C:DNA-directed RNA polymerase complex"/>
    <property type="evidence" value="ECO:0007669"/>
    <property type="project" value="UniProtKB-KW"/>
</dbReference>
<dbReference type="InterPro" id="IPR014381">
    <property type="entry name" value="Arch_Rpo5/euc_Rpb5"/>
</dbReference>
<keyword evidence="7" id="KW-0240">DNA-directed RNA polymerase</keyword>
<evidence type="ECO:0000256" key="4">
    <source>
        <dbReference type="ARBA" id="ARBA00025765"/>
    </source>
</evidence>
<accession>A0ABQ7JEX5</accession>
<reference evidence="7 8" key="1">
    <citation type="journal article" date="2020" name="bioRxiv">
        <title>Metabolic contributions of an alphaproteobacterial endosymbiont in the apicomplexan Cardiosporidium cionae.</title>
        <authorList>
            <person name="Hunter E.S."/>
            <person name="Paight C.J."/>
            <person name="Lane C.E."/>
        </authorList>
    </citation>
    <scope>NUCLEOTIDE SEQUENCE [LARGE SCALE GENOMIC DNA]</scope>
    <source>
        <strain evidence="7">ESH_2018</strain>
    </source>
</reference>
<organism evidence="7 8">
    <name type="scientific">Cardiosporidium cionae</name>
    <dbReference type="NCBI Taxonomy" id="476202"/>
    <lineage>
        <taxon>Eukaryota</taxon>
        <taxon>Sar</taxon>
        <taxon>Alveolata</taxon>
        <taxon>Apicomplexa</taxon>
        <taxon>Aconoidasida</taxon>
        <taxon>Nephromycida</taxon>
        <taxon>Cardiosporidium</taxon>
    </lineage>
</organism>
<dbReference type="PIRSF" id="PIRSF000747">
    <property type="entry name" value="RPB5"/>
    <property type="match status" value="1"/>
</dbReference>
<keyword evidence="2" id="KW-0804">Transcription</keyword>
<dbReference type="PROSITE" id="PS01110">
    <property type="entry name" value="RNA_POL_H_23KD"/>
    <property type="match status" value="1"/>
</dbReference>
<evidence type="ECO:0000259" key="5">
    <source>
        <dbReference type="Pfam" id="PF01191"/>
    </source>
</evidence>
<comment type="similarity">
    <text evidence="4">Belongs to the archaeal Rpo5/eukaryotic RPB5 RNA polymerase subunit family.</text>
</comment>
<feature type="domain" description="RNA polymerase Rpb5 N-terminal" evidence="6">
    <location>
        <begin position="3"/>
        <end position="89"/>
    </location>
</feature>
<dbReference type="Pfam" id="PF03871">
    <property type="entry name" value="RNA_pol_Rpb5_N"/>
    <property type="match status" value="1"/>
</dbReference>
<evidence type="ECO:0000313" key="7">
    <source>
        <dbReference type="EMBL" id="KAF8822528.1"/>
    </source>
</evidence>
<dbReference type="PANTHER" id="PTHR10535">
    <property type="entry name" value="DNA-DIRECTED RNA POLYMERASES I, II, AND III SUBUNIT RPABC1"/>
    <property type="match status" value="1"/>
</dbReference>
<dbReference type="InterPro" id="IPR020608">
    <property type="entry name" value="RNA_pol_subH/Rpb5_CS"/>
</dbReference>
<dbReference type="InterPro" id="IPR005571">
    <property type="entry name" value="RNA_pol_Rpb5_N"/>
</dbReference>
<evidence type="ECO:0000256" key="2">
    <source>
        <dbReference type="ARBA" id="ARBA00023163"/>
    </source>
</evidence>
<proteinExistence type="inferred from homology"/>
<dbReference type="InterPro" id="IPR035913">
    <property type="entry name" value="RPB5-like_sf"/>
</dbReference>